<reference evidence="6 7" key="1">
    <citation type="submission" date="2022-06" db="EMBL/GenBank/DDBJ databases">
        <title>Haloarcula sp. a new haloarchaeum isolate from saline soil.</title>
        <authorList>
            <person name="Strakova D."/>
            <person name="Galisteo C."/>
            <person name="Sanchez-Porro C."/>
            <person name="Ventosa A."/>
        </authorList>
    </citation>
    <scope>NUCLEOTIDE SEQUENCE [LARGE SCALE GENOMIC DNA]</scope>
    <source>
        <strain evidence="6 7">S1CR25-12</strain>
    </source>
</reference>
<evidence type="ECO:0000256" key="3">
    <source>
        <dbReference type="ARBA" id="ARBA00022989"/>
    </source>
</evidence>
<feature type="transmembrane region" description="Helical" evidence="5">
    <location>
        <begin position="44"/>
        <end position="65"/>
    </location>
</feature>
<sequence>MPFETTAGAATFLAGRALLGGVFAYLGVSNLLDVRAKIAYARDTGIPLASVAVPAAFVLLVIGGLGVLTGVYPAVASLAIIAFFAGVTPAMHAFWRIEDPDERESEKTQFLLNTALLGSALVLLALGGTNWPYGL</sequence>
<evidence type="ECO:0000256" key="2">
    <source>
        <dbReference type="ARBA" id="ARBA00022692"/>
    </source>
</evidence>
<keyword evidence="3 5" id="KW-1133">Transmembrane helix</keyword>
<dbReference type="Pfam" id="PF07681">
    <property type="entry name" value="DoxX"/>
    <property type="match status" value="1"/>
</dbReference>
<dbReference type="InterPro" id="IPR032808">
    <property type="entry name" value="DoxX"/>
</dbReference>
<gene>
    <name evidence="6" type="ORF">NDI56_00925</name>
</gene>
<feature type="transmembrane region" description="Helical" evidence="5">
    <location>
        <begin position="71"/>
        <end position="90"/>
    </location>
</feature>
<evidence type="ECO:0000256" key="1">
    <source>
        <dbReference type="ARBA" id="ARBA00004141"/>
    </source>
</evidence>
<evidence type="ECO:0000313" key="6">
    <source>
        <dbReference type="EMBL" id="MDS0257965.1"/>
    </source>
</evidence>
<feature type="transmembrane region" description="Helical" evidence="5">
    <location>
        <begin position="12"/>
        <end position="32"/>
    </location>
</feature>
<keyword evidence="2 5" id="KW-0812">Transmembrane</keyword>
<evidence type="ECO:0000313" key="7">
    <source>
        <dbReference type="Proteomes" id="UP001259659"/>
    </source>
</evidence>
<name>A0ABU2F7Z0_9EURY</name>
<evidence type="ECO:0000256" key="5">
    <source>
        <dbReference type="SAM" id="Phobius"/>
    </source>
</evidence>
<dbReference type="EMBL" id="JAMQON010000001">
    <property type="protein sequence ID" value="MDS0257965.1"/>
    <property type="molecule type" value="Genomic_DNA"/>
</dbReference>
<accession>A0ABU2F7Z0</accession>
<comment type="subcellular location">
    <subcellularLocation>
        <location evidence="1">Membrane</location>
        <topology evidence="1">Multi-pass membrane protein</topology>
    </subcellularLocation>
</comment>
<dbReference type="Proteomes" id="UP001259659">
    <property type="component" value="Unassembled WGS sequence"/>
</dbReference>
<comment type="caution">
    <text evidence="6">The sequence shown here is derived from an EMBL/GenBank/DDBJ whole genome shotgun (WGS) entry which is preliminary data.</text>
</comment>
<evidence type="ECO:0000256" key="4">
    <source>
        <dbReference type="ARBA" id="ARBA00023136"/>
    </source>
</evidence>
<proteinExistence type="predicted"/>
<keyword evidence="4 5" id="KW-0472">Membrane</keyword>
<organism evidence="6 7">
    <name type="scientific">Haloarcula saliterrae</name>
    <dbReference type="NCBI Taxonomy" id="2950534"/>
    <lineage>
        <taxon>Archaea</taxon>
        <taxon>Methanobacteriati</taxon>
        <taxon>Methanobacteriota</taxon>
        <taxon>Stenosarchaea group</taxon>
        <taxon>Halobacteria</taxon>
        <taxon>Halobacteriales</taxon>
        <taxon>Haloarculaceae</taxon>
        <taxon>Haloarcula</taxon>
    </lineage>
</organism>
<protein>
    <submittedName>
        <fullName evidence="6">DoxX family protein</fullName>
    </submittedName>
</protein>
<dbReference type="RefSeq" id="WP_310917528.1">
    <property type="nucleotide sequence ID" value="NZ_JAMQON010000001.1"/>
</dbReference>
<keyword evidence="7" id="KW-1185">Reference proteome</keyword>
<feature type="transmembrane region" description="Helical" evidence="5">
    <location>
        <begin position="110"/>
        <end position="133"/>
    </location>
</feature>